<comment type="caution">
    <text evidence="3">The sequence shown here is derived from an EMBL/GenBank/DDBJ whole genome shotgun (WGS) entry which is preliminary data.</text>
</comment>
<accession>A0A7V3RHC2</accession>
<dbReference type="CDD" id="cd06971">
    <property type="entry name" value="PgpA"/>
    <property type="match status" value="1"/>
</dbReference>
<dbReference type="SUPFAM" id="SSF101307">
    <property type="entry name" value="YutG-like"/>
    <property type="match status" value="1"/>
</dbReference>
<organism evidence="3">
    <name type="scientific">candidate division WOR-3 bacterium</name>
    <dbReference type="NCBI Taxonomy" id="2052148"/>
    <lineage>
        <taxon>Bacteria</taxon>
        <taxon>Bacteria division WOR-3</taxon>
    </lineage>
</organism>
<proteinExistence type="predicted"/>
<dbReference type="PIRSF" id="PIRSF006162">
    <property type="entry name" value="PgpA"/>
    <property type="match status" value="1"/>
</dbReference>
<feature type="transmembrane region" description="Helical" evidence="1">
    <location>
        <begin position="122"/>
        <end position="144"/>
    </location>
</feature>
<dbReference type="AlphaFoldDB" id="A0A7V3RHC2"/>
<evidence type="ECO:0000313" key="3">
    <source>
        <dbReference type="EMBL" id="HGE78066.1"/>
    </source>
</evidence>
<name>A0A7V3RHC2_UNCW3</name>
<dbReference type="PANTHER" id="PTHR36305">
    <property type="entry name" value="PHOSPHATIDYLGLYCEROPHOSPHATASE A"/>
    <property type="match status" value="1"/>
</dbReference>
<keyword evidence="1" id="KW-1133">Transmembrane helix</keyword>
<dbReference type="GO" id="GO:0006629">
    <property type="term" value="P:lipid metabolic process"/>
    <property type="evidence" value="ECO:0007669"/>
    <property type="project" value="InterPro"/>
</dbReference>
<gene>
    <name evidence="3" type="ORF">ENX68_03580</name>
</gene>
<feature type="transmembrane region" description="Helical" evidence="1">
    <location>
        <begin position="7"/>
        <end position="34"/>
    </location>
</feature>
<keyword evidence="1" id="KW-0472">Membrane</keyword>
<keyword evidence="1" id="KW-0812">Transmembrane</keyword>
<feature type="domain" description="YutG/PgpA" evidence="2">
    <location>
        <begin position="9"/>
        <end position="143"/>
    </location>
</feature>
<evidence type="ECO:0000256" key="1">
    <source>
        <dbReference type="SAM" id="Phobius"/>
    </source>
</evidence>
<dbReference type="GO" id="GO:0008962">
    <property type="term" value="F:phosphatidylglycerophosphatase activity"/>
    <property type="evidence" value="ECO:0007669"/>
    <property type="project" value="InterPro"/>
</dbReference>
<dbReference type="InterPro" id="IPR036681">
    <property type="entry name" value="PgpA-like_sf"/>
</dbReference>
<dbReference type="InterPro" id="IPR007686">
    <property type="entry name" value="YutG/PgpA"/>
</dbReference>
<dbReference type="PROSITE" id="PS51257">
    <property type="entry name" value="PROKAR_LIPOPROTEIN"/>
    <property type="match status" value="1"/>
</dbReference>
<feature type="transmembrane region" description="Helical" evidence="1">
    <location>
        <begin position="40"/>
        <end position="58"/>
    </location>
</feature>
<dbReference type="EMBL" id="DTOZ01000091">
    <property type="protein sequence ID" value="HGE78066.1"/>
    <property type="molecule type" value="Genomic_DNA"/>
</dbReference>
<feature type="transmembrane region" description="Helical" evidence="1">
    <location>
        <begin position="78"/>
        <end position="102"/>
    </location>
</feature>
<sequence length="148" mass="16726">MLRTLKIILLTGFGLGYIPVAPATFACMISIAIWRFFSDFPLLYLLIFLNLFVWGLLFSDEFSKEWGKDPRCIVVDEYACFLLPLYFIPKKILFLAIAFLAFRILDVLKPPPLRSFEKLSGGLGIMLDDLGAGIYTAIAVIILVKIIK</sequence>
<protein>
    <submittedName>
        <fullName evidence="3">Phosphatidylglycerophosphatase A</fullName>
    </submittedName>
</protein>
<dbReference type="Pfam" id="PF04608">
    <property type="entry name" value="PgpA"/>
    <property type="match status" value="1"/>
</dbReference>
<dbReference type="InterPro" id="IPR026037">
    <property type="entry name" value="PgpA"/>
</dbReference>
<evidence type="ECO:0000259" key="2">
    <source>
        <dbReference type="Pfam" id="PF04608"/>
    </source>
</evidence>
<dbReference type="PANTHER" id="PTHR36305:SF1">
    <property type="entry name" value="PHOSPHATIDYLGLYCEROPHOSPHATASE A"/>
    <property type="match status" value="1"/>
</dbReference>
<reference evidence="3" key="1">
    <citation type="journal article" date="2020" name="mSystems">
        <title>Genome- and Community-Level Interaction Insights into Carbon Utilization and Element Cycling Functions of Hydrothermarchaeota in Hydrothermal Sediment.</title>
        <authorList>
            <person name="Zhou Z."/>
            <person name="Liu Y."/>
            <person name="Xu W."/>
            <person name="Pan J."/>
            <person name="Luo Z.H."/>
            <person name="Li M."/>
        </authorList>
    </citation>
    <scope>NUCLEOTIDE SEQUENCE [LARGE SCALE GENOMIC DNA]</scope>
    <source>
        <strain evidence="3">SpSt-961</strain>
    </source>
</reference>